<dbReference type="PROSITE" id="PS51352">
    <property type="entry name" value="THIOREDOXIN_2"/>
    <property type="match status" value="1"/>
</dbReference>
<dbReference type="OrthoDB" id="9799347at2"/>
<evidence type="ECO:0000256" key="1">
    <source>
        <dbReference type="ARBA" id="ARBA00004196"/>
    </source>
</evidence>
<dbReference type="PANTHER" id="PTHR42852:SF6">
    <property type="entry name" value="THIOL:DISULFIDE INTERCHANGE PROTEIN DSBE"/>
    <property type="match status" value="1"/>
</dbReference>
<feature type="transmembrane region" description="Helical" evidence="5">
    <location>
        <begin position="20"/>
        <end position="39"/>
    </location>
</feature>
<dbReference type="SUPFAM" id="SSF52833">
    <property type="entry name" value="Thioredoxin-like"/>
    <property type="match status" value="1"/>
</dbReference>
<dbReference type="InterPro" id="IPR000866">
    <property type="entry name" value="AhpC/TSA"/>
</dbReference>
<dbReference type="Pfam" id="PF00578">
    <property type="entry name" value="AhpC-TSA"/>
    <property type="match status" value="1"/>
</dbReference>
<evidence type="ECO:0000256" key="4">
    <source>
        <dbReference type="ARBA" id="ARBA00023284"/>
    </source>
</evidence>
<keyword evidence="5" id="KW-0812">Transmembrane</keyword>
<dbReference type="GO" id="GO:0017004">
    <property type="term" value="P:cytochrome complex assembly"/>
    <property type="evidence" value="ECO:0007669"/>
    <property type="project" value="UniProtKB-KW"/>
</dbReference>
<feature type="domain" description="Thioredoxin" evidence="6">
    <location>
        <begin position="53"/>
        <end position="197"/>
    </location>
</feature>
<name>A0A169R4R4_9HYPH</name>
<dbReference type="NCBIfam" id="TIGR00385">
    <property type="entry name" value="dsbE"/>
    <property type="match status" value="1"/>
</dbReference>
<dbReference type="InterPro" id="IPR013766">
    <property type="entry name" value="Thioredoxin_domain"/>
</dbReference>
<organism evidence="7 8">
    <name type="scientific">Methylorubrum populi</name>
    <dbReference type="NCBI Taxonomy" id="223967"/>
    <lineage>
        <taxon>Bacteria</taxon>
        <taxon>Pseudomonadati</taxon>
        <taxon>Pseudomonadota</taxon>
        <taxon>Alphaproteobacteria</taxon>
        <taxon>Hyphomicrobiales</taxon>
        <taxon>Methylobacteriaceae</taxon>
        <taxon>Methylorubrum</taxon>
    </lineage>
</organism>
<comment type="subcellular location">
    <subcellularLocation>
        <location evidence="1">Cell envelope</location>
    </subcellularLocation>
</comment>
<proteinExistence type="predicted"/>
<evidence type="ECO:0000313" key="7">
    <source>
        <dbReference type="EMBL" id="BAU91508.1"/>
    </source>
</evidence>
<keyword evidence="5" id="KW-1133">Transmembrane helix</keyword>
<dbReference type="InterPro" id="IPR004799">
    <property type="entry name" value="Periplasmic_diS_OxRdtase_DsbE"/>
</dbReference>
<dbReference type="EMBL" id="AP014809">
    <property type="protein sequence ID" value="BAU91508.1"/>
    <property type="molecule type" value="Genomic_DNA"/>
</dbReference>
<keyword evidence="5" id="KW-0472">Membrane</keyword>
<dbReference type="GO" id="GO:0016209">
    <property type="term" value="F:antioxidant activity"/>
    <property type="evidence" value="ECO:0007669"/>
    <property type="project" value="InterPro"/>
</dbReference>
<gene>
    <name evidence="7" type="ORF">MPPM_2903</name>
</gene>
<dbReference type="InterPro" id="IPR036249">
    <property type="entry name" value="Thioredoxin-like_sf"/>
</dbReference>
<evidence type="ECO:0000259" key="6">
    <source>
        <dbReference type="PROSITE" id="PS51352"/>
    </source>
</evidence>
<dbReference type="PANTHER" id="PTHR42852">
    <property type="entry name" value="THIOL:DISULFIDE INTERCHANGE PROTEIN DSBE"/>
    <property type="match status" value="1"/>
</dbReference>
<dbReference type="Gene3D" id="3.40.30.10">
    <property type="entry name" value="Glutaredoxin"/>
    <property type="match status" value="1"/>
</dbReference>
<evidence type="ECO:0000256" key="3">
    <source>
        <dbReference type="ARBA" id="ARBA00023157"/>
    </source>
</evidence>
<keyword evidence="3" id="KW-1015">Disulfide bond</keyword>
<keyword evidence="4" id="KW-0676">Redox-active center</keyword>
<dbReference type="InterPro" id="IPR017937">
    <property type="entry name" value="Thioredoxin_CS"/>
</dbReference>
<dbReference type="PROSITE" id="PS00194">
    <property type="entry name" value="THIOREDOXIN_1"/>
    <property type="match status" value="1"/>
</dbReference>
<dbReference type="AlphaFoldDB" id="A0A169R4R4"/>
<keyword evidence="2" id="KW-0201">Cytochrome c-type biogenesis</keyword>
<dbReference type="Proteomes" id="UP000218288">
    <property type="component" value="Chromosome"/>
</dbReference>
<dbReference type="InterPro" id="IPR050553">
    <property type="entry name" value="Thioredoxin_ResA/DsbE_sf"/>
</dbReference>
<evidence type="ECO:0000256" key="2">
    <source>
        <dbReference type="ARBA" id="ARBA00022748"/>
    </source>
</evidence>
<dbReference type="CDD" id="cd03010">
    <property type="entry name" value="TlpA_like_DsbE"/>
    <property type="match status" value="1"/>
</dbReference>
<evidence type="ECO:0000313" key="8">
    <source>
        <dbReference type="Proteomes" id="UP000218288"/>
    </source>
</evidence>
<dbReference type="RefSeq" id="WP_096485603.1">
    <property type="nucleotide sequence ID" value="NZ_AP014809.1"/>
</dbReference>
<reference evidence="7 8" key="1">
    <citation type="journal article" date="2016" name="Genome Announc.">
        <title>Complete Genome Sequence of Methylobacterium populi P-1M, Isolated from Pink-Pigmented Household Biofilm.</title>
        <authorList>
            <person name="Morohoshi T."/>
            <person name="Ikeda T."/>
        </authorList>
    </citation>
    <scope>NUCLEOTIDE SEQUENCE [LARGE SCALE GENOMIC DNA]</scope>
    <source>
        <strain evidence="7 8">P-1M</strain>
    </source>
</reference>
<sequence length="206" mass="21486">MNAPTPGATPPGSGERPRRSLLVLLPVLVFAVLAVAFFVRLRSGADPQALPSALIGKPVPAFALAPVNGLQADGKPVPGLSSTDLKGQVTVLNVFASWCAPCQVEHPMLMRLAQEPGIRLVGIDYKDPGDAGRRWLERNGLPFAAVGADTSGRAGIDLGVYGVPETFIIGPDGVIRDKLVGILTPENYASVLGRIRAAGRPAPVTN</sequence>
<dbReference type="GO" id="GO:0030288">
    <property type="term" value="C:outer membrane-bounded periplasmic space"/>
    <property type="evidence" value="ECO:0007669"/>
    <property type="project" value="InterPro"/>
</dbReference>
<accession>A0A169R4R4</accession>
<dbReference type="GO" id="GO:0015036">
    <property type="term" value="F:disulfide oxidoreductase activity"/>
    <property type="evidence" value="ECO:0007669"/>
    <property type="project" value="InterPro"/>
</dbReference>
<evidence type="ECO:0000256" key="5">
    <source>
        <dbReference type="SAM" id="Phobius"/>
    </source>
</evidence>
<protein>
    <submittedName>
        <fullName evidence="7">Periplasmic protein thiol/disulfide oxidoreductase DsbE</fullName>
    </submittedName>
</protein>